<dbReference type="GO" id="GO:0006012">
    <property type="term" value="P:galactose metabolic process"/>
    <property type="evidence" value="ECO:0007669"/>
    <property type="project" value="UniProtKB-UniPathway"/>
</dbReference>
<dbReference type="InterPro" id="IPR005886">
    <property type="entry name" value="UDP_G4E"/>
</dbReference>
<dbReference type="PANTHER" id="PTHR43725:SF47">
    <property type="entry name" value="UDP-GLUCOSE 4-EPIMERASE"/>
    <property type="match status" value="1"/>
</dbReference>
<dbReference type="PANTHER" id="PTHR43725">
    <property type="entry name" value="UDP-GLUCOSE 4-EPIMERASE"/>
    <property type="match status" value="1"/>
</dbReference>
<dbReference type="SUPFAM" id="SSF51735">
    <property type="entry name" value="NAD(P)-binding Rossmann-fold domains"/>
    <property type="match status" value="1"/>
</dbReference>
<comment type="similarity">
    <text evidence="4 9">Belongs to the NAD(P)-dependent epimerase/dehydratase family.</text>
</comment>
<dbReference type="EC" id="5.1.3.2" evidence="5 9"/>
<dbReference type="PRINTS" id="PR01713">
    <property type="entry name" value="NUCEPIMERASE"/>
</dbReference>
<evidence type="ECO:0000313" key="11">
    <source>
        <dbReference type="EMBL" id="QNM85262.1"/>
    </source>
</evidence>
<evidence type="ECO:0000313" key="12">
    <source>
        <dbReference type="Proteomes" id="UP000515808"/>
    </source>
</evidence>
<comment type="catalytic activity">
    <reaction evidence="1 9">
        <text>UDP-alpha-D-glucose = UDP-alpha-D-galactose</text>
        <dbReference type="Rhea" id="RHEA:22168"/>
        <dbReference type="ChEBI" id="CHEBI:58885"/>
        <dbReference type="ChEBI" id="CHEBI:66914"/>
        <dbReference type="EC" id="5.1.3.2"/>
    </reaction>
</comment>
<evidence type="ECO:0000256" key="6">
    <source>
        <dbReference type="ARBA" id="ARBA00018569"/>
    </source>
</evidence>
<dbReference type="Proteomes" id="UP000515808">
    <property type="component" value="Chromosome"/>
</dbReference>
<reference evidence="11 12" key="1">
    <citation type="submission" date="2020-08" db="EMBL/GenBank/DDBJ databases">
        <title>Polaribacter sp. L12M9 isolated from gut of the Korean scallop.</title>
        <authorList>
            <person name="Jeong Y.S."/>
        </authorList>
    </citation>
    <scope>NUCLEOTIDE SEQUENCE [LARGE SCALE GENOMIC DNA]</scope>
    <source>
        <strain evidence="11 12">L12M9</strain>
    </source>
</reference>
<dbReference type="Pfam" id="PF16363">
    <property type="entry name" value="GDP_Man_Dehyd"/>
    <property type="match status" value="1"/>
</dbReference>
<dbReference type="UniPathway" id="UPA00214"/>
<dbReference type="KEGG" id="ppec:H9W90_13875"/>
<evidence type="ECO:0000256" key="5">
    <source>
        <dbReference type="ARBA" id="ARBA00013189"/>
    </source>
</evidence>
<dbReference type="GO" id="GO:0003978">
    <property type="term" value="F:UDP-glucose 4-epimerase activity"/>
    <property type="evidence" value="ECO:0007669"/>
    <property type="project" value="UniProtKB-UniRule"/>
</dbReference>
<dbReference type="CDD" id="cd05247">
    <property type="entry name" value="UDP_G4E_1_SDR_e"/>
    <property type="match status" value="1"/>
</dbReference>
<dbReference type="AlphaFoldDB" id="A0A7G9L9G3"/>
<dbReference type="NCBIfam" id="TIGR01179">
    <property type="entry name" value="galE"/>
    <property type="match status" value="1"/>
</dbReference>
<evidence type="ECO:0000256" key="4">
    <source>
        <dbReference type="ARBA" id="ARBA00007637"/>
    </source>
</evidence>
<keyword evidence="12" id="KW-1185">Reference proteome</keyword>
<comment type="cofactor">
    <cofactor evidence="2 9">
        <name>NAD(+)</name>
        <dbReference type="ChEBI" id="CHEBI:57540"/>
    </cofactor>
</comment>
<dbReference type="Gene3D" id="3.40.50.720">
    <property type="entry name" value="NAD(P)-binding Rossmann-like Domain"/>
    <property type="match status" value="1"/>
</dbReference>
<keyword evidence="7 9" id="KW-0520">NAD</keyword>
<sequence>MKSKIIVTGGCGYIGSHTAVELIENNYEVVILDDLSNSTKETLDRIEKITGTRPTFVNIDLKDAKKTERVISEHKDAKAVINFAAHKAVGESVQKPIMYYKNNLYSLINILSSIVNNNIKGFIFSSSATVYGTPETLPITEKSETQRPFSPYGNTKKIAEEILDDVIKSTENFSAISLRYFNPIGAHDSGLIGELPSGIPNNLMPYITQTAVGIREKLMVYGNDYPTKDGTPIRDYIHVVDLAKAHVLAVERIIKEQQEKPYETFNLGTGNGFSVLDVINSFERVTNSKLNYEITERRPGDVPKLYAATDLAERELGWKATKSLDEMIKSSWDWEQKLRSKE</sequence>
<gene>
    <name evidence="11" type="primary">galE</name>
    <name evidence="11" type="ORF">H9W90_13875</name>
</gene>
<evidence type="ECO:0000256" key="7">
    <source>
        <dbReference type="ARBA" id="ARBA00023027"/>
    </source>
</evidence>
<evidence type="ECO:0000256" key="8">
    <source>
        <dbReference type="ARBA" id="ARBA00023235"/>
    </source>
</evidence>
<keyword evidence="8 9" id="KW-0413">Isomerase</keyword>
<name>A0A7G9L9G3_9FLAO</name>
<evidence type="ECO:0000256" key="1">
    <source>
        <dbReference type="ARBA" id="ARBA00000083"/>
    </source>
</evidence>
<protein>
    <recommendedName>
        <fullName evidence="6 9">UDP-glucose 4-epimerase</fullName>
        <ecNumber evidence="5 9">5.1.3.2</ecNumber>
    </recommendedName>
</protein>
<dbReference type="EMBL" id="CP060695">
    <property type="protein sequence ID" value="QNM85262.1"/>
    <property type="molecule type" value="Genomic_DNA"/>
</dbReference>
<dbReference type="RefSeq" id="WP_187482175.1">
    <property type="nucleotide sequence ID" value="NZ_CP060695.1"/>
</dbReference>
<evidence type="ECO:0000256" key="2">
    <source>
        <dbReference type="ARBA" id="ARBA00001911"/>
    </source>
</evidence>
<dbReference type="Gene3D" id="3.90.25.10">
    <property type="entry name" value="UDP-galactose 4-epimerase, domain 1"/>
    <property type="match status" value="1"/>
</dbReference>
<dbReference type="GO" id="GO:0005829">
    <property type="term" value="C:cytosol"/>
    <property type="evidence" value="ECO:0007669"/>
    <property type="project" value="TreeGrafter"/>
</dbReference>
<comment type="subunit">
    <text evidence="9">Homodimer.</text>
</comment>
<organism evidence="11 12">
    <name type="scientific">Polaribacter pectinis</name>
    <dbReference type="NCBI Taxonomy" id="2738844"/>
    <lineage>
        <taxon>Bacteria</taxon>
        <taxon>Pseudomonadati</taxon>
        <taxon>Bacteroidota</taxon>
        <taxon>Flavobacteriia</taxon>
        <taxon>Flavobacteriales</taxon>
        <taxon>Flavobacteriaceae</taxon>
    </lineage>
</organism>
<comment type="pathway">
    <text evidence="3 9">Carbohydrate metabolism; galactose metabolism.</text>
</comment>
<dbReference type="InterPro" id="IPR016040">
    <property type="entry name" value="NAD(P)-bd_dom"/>
</dbReference>
<evidence type="ECO:0000256" key="3">
    <source>
        <dbReference type="ARBA" id="ARBA00004947"/>
    </source>
</evidence>
<feature type="domain" description="NAD(P)-binding" evidence="10">
    <location>
        <begin position="6"/>
        <end position="329"/>
    </location>
</feature>
<proteinExistence type="inferred from homology"/>
<keyword evidence="9" id="KW-0119">Carbohydrate metabolism</keyword>
<accession>A0A7G9L9G3</accession>
<dbReference type="InterPro" id="IPR036291">
    <property type="entry name" value="NAD(P)-bd_dom_sf"/>
</dbReference>
<evidence type="ECO:0000256" key="9">
    <source>
        <dbReference type="RuleBase" id="RU366046"/>
    </source>
</evidence>
<evidence type="ECO:0000259" key="10">
    <source>
        <dbReference type="Pfam" id="PF16363"/>
    </source>
</evidence>